<dbReference type="InterPro" id="IPR029058">
    <property type="entry name" value="AB_hydrolase_fold"/>
</dbReference>
<proteinExistence type="predicted"/>
<accession>A0A024E6H0</accession>
<reference evidence="1 2" key="1">
    <citation type="journal article" date="2012" name="J. Bacteriol.">
        <title>Genome sequence of cold-adapted Pseudomonas mandelii strain JR-1.</title>
        <authorList>
            <person name="Jang S.H."/>
            <person name="Kim J."/>
            <person name="Kim J."/>
            <person name="Hong S."/>
            <person name="Lee C."/>
        </authorList>
    </citation>
    <scope>NUCLEOTIDE SEQUENCE [LARGE SCALE GENOMIC DNA]</scope>
    <source>
        <strain evidence="1 2">JR-1</strain>
    </source>
</reference>
<dbReference type="KEGG" id="pman:OU5_0849"/>
<dbReference type="HOGENOM" id="CLU_692358_0_0_6"/>
<evidence type="ECO:0000313" key="2">
    <source>
        <dbReference type="Proteomes" id="UP000026913"/>
    </source>
</evidence>
<name>A0A024E6H0_9PSED</name>
<protein>
    <recommendedName>
        <fullName evidence="3">Fungal lipase-like domain-containing protein</fullName>
    </recommendedName>
</protein>
<dbReference type="AlphaFoldDB" id="A0A024E6H0"/>
<dbReference type="Proteomes" id="UP000026913">
    <property type="component" value="Chromosome"/>
</dbReference>
<dbReference type="SUPFAM" id="SSF53474">
    <property type="entry name" value="alpha/beta-Hydrolases"/>
    <property type="match status" value="1"/>
</dbReference>
<gene>
    <name evidence="1" type="ORF">OU5_0849</name>
</gene>
<dbReference type="EMBL" id="CP005960">
    <property type="protein sequence ID" value="AHZ67928.1"/>
    <property type="molecule type" value="Genomic_DNA"/>
</dbReference>
<dbReference type="Gene3D" id="3.40.50.1820">
    <property type="entry name" value="alpha/beta hydrolase"/>
    <property type="match status" value="1"/>
</dbReference>
<sequence>MSESNPMPLPKLVARLMAWLPCAAGIVVLTSCTHLAMEPCEDYEVLGVRTPGTVRIRTEHYRAMIAEPKLASKRLAPYALMSAYTYRVPPHCIYPKKVPEAVTAQETTLKKEILEIGIEESHWGEREELSIPDSAVPPTFGCEDKTGLMYNVWERQQDNQTIVVVAFRGTSGDIGDWIYGNLWWFTRILPSDNQFDLARVHMQRIIYHYEADATMKGMRPPRFITTGHSLGGGIAQHMLYSFPSRVEQAIVFDPSPVTASADASTKANEVMDCSCLPQRLKDIGVNLGTEARILRVYFDYEILSIFRLPHKIFFKPLPYVQEITFNLSGSLNQVTRHSMSDLAEAIHKGSGKETAYNRGDEWIASANEKCKIKLRNDQARSCTSMHSTSPAAMCPIVD</sequence>
<evidence type="ECO:0000313" key="1">
    <source>
        <dbReference type="EMBL" id="AHZ67928.1"/>
    </source>
</evidence>
<organism evidence="1 2">
    <name type="scientific">Pseudomonas mandelii JR-1</name>
    <dbReference type="NCBI Taxonomy" id="1147786"/>
    <lineage>
        <taxon>Bacteria</taxon>
        <taxon>Pseudomonadati</taxon>
        <taxon>Pseudomonadota</taxon>
        <taxon>Gammaproteobacteria</taxon>
        <taxon>Pseudomonadales</taxon>
        <taxon>Pseudomonadaceae</taxon>
        <taxon>Pseudomonas</taxon>
    </lineage>
</organism>
<evidence type="ECO:0008006" key="3">
    <source>
        <dbReference type="Google" id="ProtNLM"/>
    </source>
</evidence>